<protein>
    <submittedName>
        <fullName evidence="3">Dienelactone hydrolase family protein</fullName>
    </submittedName>
</protein>
<gene>
    <name evidence="3" type="ORF">ENS31_09610</name>
</gene>
<dbReference type="AlphaFoldDB" id="A0A7V2ZKW6"/>
<dbReference type="EMBL" id="DSUJ01000008">
    <property type="protein sequence ID" value="HFI91765.1"/>
    <property type="molecule type" value="Genomic_DNA"/>
</dbReference>
<feature type="signal peptide" evidence="1">
    <location>
        <begin position="1"/>
        <end position="19"/>
    </location>
</feature>
<dbReference type="PANTHER" id="PTHR46623:SF6">
    <property type="entry name" value="ALPHA_BETA-HYDROLASES SUPERFAMILY PROTEIN"/>
    <property type="match status" value="1"/>
</dbReference>
<evidence type="ECO:0000259" key="2">
    <source>
        <dbReference type="Pfam" id="PF01738"/>
    </source>
</evidence>
<organism evidence="3">
    <name type="scientific">Ignavibacterium album</name>
    <dbReference type="NCBI Taxonomy" id="591197"/>
    <lineage>
        <taxon>Bacteria</taxon>
        <taxon>Pseudomonadati</taxon>
        <taxon>Ignavibacteriota</taxon>
        <taxon>Ignavibacteria</taxon>
        <taxon>Ignavibacteriales</taxon>
        <taxon>Ignavibacteriaceae</taxon>
        <taxon>Ignavibacterium</taxon>
    </lineage>
</organism>
<sequence>MFRILILFSLIFTASINFAQEKSCCQMNVSFTSFSEDKNFRDAHQLPNDFVLSEAKGKMIKFKTADGKEASAYYVESPKKSKKFIFVFHEWWGLNDNIKREADELQEKLGNVNVLALDLYDGQVATKREDAAKLMQSNDKNRSIEIIKGAINFAGKDAEIGTIGWCFGGGWSLQASILLGKQGKACVIYYGIIENTPETFKELYAPVLGIFAEKDGWITPEVYGNLEKNLKAAGKKVTLKSFNADHAFANPSNTNFDEKATKEAKELTFKFFKENLMN</sequence>
<reference evidence="3" key="1">
    <citation type="journal article" date="2020" name="mSystems">
        <title>Genome- and Community-Level Interaction Insights into Carbon Utilization and Element Cycling Functions of Hydrothermarchaeota in Hydrothermal Sediment.</title>
        <authorList>
            <person name="Zhou Z."/>
            <person name="Liu Y."/>
            <person name="Xu W."/>
            <person name="Pan J."/>
            <person name="Luo Z.H."/>
            <person name="Li M."/>
        </authorList>
    </citation>
    <scope>NUCLEOTIDE SEQUENCE [LARGE SCALE GENOMIC DNA]</scope>
    <source>
        <strain evidence="3">SpSt-479</strain>
    </source>
</reference>
<dbReference type="Gene3D" id="3.40.50.1820">
    <property type="entry name" value="alpha/beta hydrolase"/>
    <property type="match status" value="1"/>
</dbReference>
<accession>A0A7V2ZKW6</accession>
<comment type="caution">
    <text evidence="3">The sequence shown here is derived from an EMBL/GenBank/DDBJ whole genome shotgun (WGS) entry which is preliminary data.</text>
</comment>
<name>A0A7V2ZKW6_9BACT</name>
<dbReference type="SUPFAM" id="SSF53474">
    <property type="entry name" value="alpha/beta-Hydrolases"/>
    <property type="match status" value="1"/>
</dbReference>
<dbReference type="GO" id="GO:0016787">
    <property type="term" value="F:hydrolase activity"/>
    <property type="evidence" value="ECO:0007669"/>
    <property type="project" value="UniProtKB-KW"/>
</dbReference>
<dbReference type="Pfam" id="PF01738">
    <property type="entry name" value="DLH"/>
    <property type="match status" value="1"/>
</dbReference>
<dbReference type="InterPro" id="IPR051049">
    <property type="entry name" value="Dienelactone_hydrolase-like"/>
</dbReference>
<keyword evidence="1" id="KW-0732">Signal</keyword>
<dbReference type="InterPro" id="IPR029058">
    <property type="entry name" value="AB_hydrolase_fold"/>
</dbReference>
<evidence type="ECO:0000313" key="3">
    <source>
        <dbReference type="EMBL" id="HFI91765.1"/>
    </source>
</evidence>
<evidence type="ECO:0000256" key="1">
    <source>
        <dbReference type="SAM" id="SignalP"/>
    </source>
</evidence>
<feature type="chain" id="PRO_5030910894" evidence="1">
    <location>
        <begin position="20"/>
        <end position="278"/>
    </location>
</feature>
<keyword evidence="3" id="KW-0378">Hydrolase</keyword>
<dbReference type="PANTHER" id="PTHR46623">
    <property type="entry name" value="CARBOXYMETHYLENEBUTENOLIDASE-RELATED"/>
    <property type="match status" value="1"/>
</dbReference>
<dbReference type="InterPro" id="IPR002925">
    <property type="entry name" value="Dienelactn_hydro"/>
</dbReference>
<proteinExistence type="predicted"/>
<feature type="domain" description="Dienelactone hydrolase" evidence="2">
    <location>
        <begin position="74"/>
        <end position="274"/>
    </location>
</feature>